<accession>A0ABR0TUD5</accession>
<feature type="domain" description="FMN-dependent dehydrogenase" evidence="2">
    <location>
        <begin position="7"/>
        <end position="80"/>
    </location>
</feature>
<evidence type="ECO:0000259" key="2">
    <source>
        <dbReference type="Pfam" id="PF01070"/>
    </source>
</evidence>
<name>A0ABR0TUD5_AURPU</name>
<dbReference type="PANTHER" id="PTHR10578:SF149">
    <property type="entry name" value="2-HYDROXYACID OXIDASE 2"/>
    <property type="match status" value="1"/>
</dbReference>
<protein>
    <recommendedName>
        <fullName evidence="2">FMN-dependent dehydrogenase domain-containing protein</fullName>
    </recommendedName>
</protein>
<comment type="caution">
    <text evidence="3">The sequence shown here is derived from an EMBL/GenBank/DDBJ whole genome shotgun (WGS) entry which is preliminary data.</text>
</comment>
<evidence type="ECO:0000313" key="3">
    <source>
        <dbReference type="EMBL" id="KAK6008101.1"/>
    </source>
</evidence>
<dbReference type="Gene3D" id="3.20.20.70">
    <property type="entry name" value="Aldolase class I"/>
    <property type="match status" value="1"/>
</dbReference>
<dbReference type="InterPro" id="IPR000262">
    <property type="entry name" value="FMN-dep_DH"/>
</dbReference>
<organism evidence="3 4">
    <name type="scientific">Aureobasidium pullulans</name>
    <name type="common">Black yeast</name>
    <name type="synonym">Pullularia pullulans</name>
    <dbReference type="NCBI Taxonomy" id="5580"/>
    <lineage>
        <taxon>Eukaryota</taxon>
        <taxon>Fungi</taxon>
        <taxon>Dikarya</taxon>
        <taxon>Ascomycota</taxon>
        <taxon>Pezizomycotina</taxon>
        <taxon>Dothideomycetes</taxon>
        <taxon>Dothideomycetidae</taxon>
        <taxon>Dothideales</taxon>
        <taxon>Saccotheciaceae</taxon>
        <taxon>Aureobasidium</taxon>
    </lineage>
</organism>
<dbReference type="PANTHER" id="PTHR10578">
    <property type="entry name" value="S -2-HYDROXY-ACID OXIDASE-RELATED"/>
    <property type="match status" value="1"/>
</dbReference>
<keyword evidence="4" id="KW-1185">Reference proteome</keyword>
<dbReference type="EMBL" id="JASGXD010000001">
    <property type="protein sequence ID" value="KAK6008101.1"/>
    <property type="molecule type" value="Genomic_DNA"/>
</dbReference>
<proteinExistence type="predicted"/>
<gene>
    <name evidence="3" type="ORF">QM012_000004</name>
</gene>
<dbReference type="InterPro" id="IPR013785">
    <property type="entry name" value="Aldolase_TIM"/>
</dbReference>
<dbReference type="Proteomes" id="UP001341245">
    <property type="component" value="Unassembled WGS sequence"/>
</dbReference>
<reference evidence="3 4" key="1">
    <citation type="submission" date="2023-11" db="EMBL/GenBank/DDBJ databases">
        <title>Draft genome sequence and annotation of the polyextremotolerant black yeast-like fungus Aureobasidium pullulans NRRL 62042.</title>
        <authorList>
            <person name="Dielentheis-Frenken M.R.E."/>
            <person name="Wibberg D."/>
            <person name="Blank L.M."/>
            <person name="Tiso T."/>
        </authorList>
    </citation>
    <scope>NUCLEOTIDE SEQUENCE [LARGE SCALE GENOMIC DNA]</scope>
    <source>
        <strain evidence="3 4">NRRL 62042</strain>
    </source>
</reference>
<dbReference type="SUPFAM" id="SSF51395">
    <property type="entry name" value="FMN-linked oxidoreductases"/>
    <property type="match status" value="1"/>
</dbReference>
<dbReference type="Pfam" id="PF01070">
    <property type="entry name" value="FMN_dh"/>
    <property type="match status" value="1"/>
</dbReference>
<evidence type="ECO:0000313" key="4">
    <source>
        <dbReference type="Proteomes" id="UP001341245"/>
    </source>
</evidence>
<comment type="cofactor">
    <cofactor evidence="1">
        <name>FMN</name>
        <dbReference type="ChEBI" id="CHEBI:58210"/>
    </cofactor>
</comment>
<evidence type="ECO:0000256" key="1">
    <source>
        <dbReference type="ARBA" id="ARBA00001917"/>
    </source>
</evidence>
<sequence length="92" mass="9835">MLTDCRLVLQSRVPRNVSVVDTSNSVLDRRYDLPIAIAPTAYQKLAGGDGEIDIGRAASALGTNFALPTNATTSVEDAAVAFPTRDEKYPKP</sequence>